<evidence type="ECO:0000313" key="7">
    <source>
        <dbReference type="Proteomes" id="UP000627166"/>
    </source>
</evidence>
<feature type="domain" description="Flagellin C-terminal" evidence="5">
    <location>
        <begin position="317"/>
        <end position="399"/>
    </location>
</feature>
<evidence type="ECO:0000259" key="4">
    <source>
        <dbReference type="Pfam" id="PF00669"/>
    </source>
</evidence>
<comment type="caution">
    <text evidence="6">The sequence shown here is derived from an EMBL/GenBank/DDBJ whole genome shotgun (WGS) entry which is preliminary data.</text>
</comment>
<dbReference type="Proteomes" id="UP000627166">
    <property type="component" value="Unassembled WGS sequence"/>
</dbReference>
<evidence type="ECO:0000313" key="6">
    <source>
        <dbReference type="EMBL" id="MBD8045963.1"/>
    </source>
</evidence>
<dbReference type="EMBL" id="JACSQB010000023">
    <property type="protein sequence ID" value="MBD8045963.1"/>
    <property type="molecule type" value="Genomic_DNA"/>
</dbReference>
<dbReference type="InterPro" id="IPR001029">
    <property type="entry name" value="Flagellin_N"/>
</dbReference>
<feature type="domain" description="Flagellin N-terminal" evidence="4">
    <location>
        <begin position="7"/>
        <end position="138"/>
    </location>
</feature>
<evidence type="ECO:0000256" key="3">
    <source>
        <dbReference type="ARBA" id="ARBA00023143"/>
    </source>
</evidence>
<keyword evidence="6" id="KW-0969">Cilium</keyword>
<evidence type="ECO:0000256" key="1">
    <source>
        <dbReference type="ARBA" id="ARBA00004365"/>
    </source>
</evidence>
<comment type="similarity">
    <text evidence="2">Belongs to the bacterial flagellin family.</text>
</comment>
<name>A0ABR8YP18_9CLOT</name>
<evidence type="ECO:0000256" key="2">
    <source>
        <dbReference type="ARBA" id="ARBA00005709"/>
    </source>
</evidence>
<comment type="subcellular location">
    <subcellularLocation>
        <location evidence="1">Bacterial flagellum</location>
    </subcellularLocation>
</comment>
<dbReference type="Pfam" id="PF00700">
    <property type="entry name" value="Flagellin_C"/>
    <property type="match status" value="1"/>
</dbReference>
<dbReference type="Pfam" id="PF00669">
    <property type="entry name" value="Flagellin_N"/>
    <property type="match status" value="1"/>
</dbReference>
<keyword evidence="7" id="KW-1185">Reference proteome</keyword>
<sequence length="400" mass="44880">MRVTDKMLSDSFLNDMYINLNNMKKIQEQRTSGKAFKRPSDNPFAVSRSMQMYEQISANKQYNTNIKDTINWLNTTDSTLDQAGKALARIKELMVSAGNITYGSEEHRAVKDEINEKIGELSQILNSSFDGKYIFAGTRGDKKPTEIGTDGNGNNEIKLTIGDFSKEINEIEGKIGDDANGIKDFVEIKKDADGNIELILKEDITDDEVGKIKEVLKEQIGKGIVNIAEVESDDNKKKYELKLKDVEFGQVNQKLKIEISQGVVVDYNVNITEIFNFNYKAEDGTTEKVTLGELLKGIVDHLDDKSQLSEVVNSDLAKMESAINNILTVRSKVGAMQNRMDSAKRLNEDQNMNLTDILSHNEDVDVVEKSIEYATMVTVYMSALQTSAQILQPSLIDYLR</sequence>
<dbReference type="RefSeq" id="WP_191738939.1">
    <property type="nucleotide sequence ID" value="NZ_JACSQB010000023.1"/>
</dbReference>
<dbReference type="InterPro" id="IPR013384">
    <property type="entry name" value="Flagell_FlgL"/>
</dbReference>
<dbReference type="Gene3D" id="1.20.1330.10">
    <property type="entry name" value="f41 fragment of flagellin, N-terminal domain"/>
    <property type="match status" value="2"/>
</dbReference>
<reference evidence="6 7" key="1">
    <citation type="submission" date="2020-08" db="EMBL/GenBank/DDBJ databases">
        <title>A Genomic Blueprint of the Chicken Gut Microbiome.</title>
        <authorList>
            <person name="Gilroy R."/>
            <person name="Ravi A."/>
            <person name="Getino M."/>
            <person name="Pursley I."/>
            <person name="Horton D.L."/>
            <person name="Alikhan N.-F."/>
            <person name="Baker D."/>
            <person name="Gharbi K."/>
            <person name="Hall N."/>
            <person name="Watson M."/>
            <person name="Adriaenssens E.M."/>
            <person name="Foster-Nyarko E."/>
            <person name="Jarju S."/>
            <person name="Secka A."/>
            <person name="Antonio M."/>
            <person name="Oren A."/>
            <person name="Chaudhuri R."/>
            <person name="La Ragione R.M."/>
            <person name="Hildebrand F."/>
            <person name="Pallen M.J."/>
        </authorList>
    </citation>
    <scope>NUCLEOTIDE SEQUENCE [LARGE SCALE GENOMIC DNA]</scope>
    <source>
        <strain evidence="6 7">N37</strain>
    </source>
</reference>
<dbReference type="SUPFAM" id="SSF64518">
    <property type="entry name" value="Phase 1 flagellin"/>
    <property type="match status" value="1"/>
</dbReference>
<keyword evidence="6" id="KW-0966">Cell projection</keyword>
<dbReference type="PANTHER" id="PTHR42792">
    <property type="entry name" value="FLAGELLIN"/>
    <property type="match status" value="1"/>
</dbReference>
<accession>A0ABR8YP18</accession>
<evidence type="ECO:0000259" key="5">
    <source>
        <dbReference type="Pfam" id="PF00700"/>
    </source>
</evidence>
<protein>
    <submittedName>
        <fullName evidence="6">Flagellar hook-associated protein FlgL</fullName>
    </submittedName>
</protein>
<proteinExistence type="inferred from homology"/>
<organism evidence="6 7">
    <name type="scientific">Clostridium faecium</name>
    <dbReference type="NCBI Taxonomy" id="2762223"/>
    <lineage>
        <taxon>Bacteria</taxon>
        <taxon>Bacillati</taxon>
        <taxon>Bacillota</taxon>
        <taxon>Clostridia</taxon>
        <taxon>Eubacteriales</taxon>
        <taxon>Clostridiaceae</taxon>
        <taxon>Clostridium</taxon>
    </lineage>
</organism>
<keyword evidence="6" id="KW-0282">Flagellum</keyword>
<dbReference type="PANTHER" id="PTHR42792:SF1">
    <property type="entry name" value="FLAGELLAR HOOK-ASSOCIATED PROTEIN 3"/>
    <property type="match status" value="1"/>
</dbReference>
<dbReference type="InterPro" id="IPR046358">
    <property type="entry name" value="Flagellin_C"/>
</dbReference>
<dbReference type="InterPro" id="IPR001492">
    <property type="entry name" value="Flagellin"/>
</dbReference>
<keyword evidence="3" id="KW-0975">Bacterial flagellum</keyword>
<gene>
    <name evidence="6" type="primary">flgL</name>
    <name evidence="6" type="ORF">H9637_02720</name>
</gene>
<dbReference type="NCBIfam" id="TIGR02550">
    <property type="entry name" value="flagell_flgL"/>
    <property type="match status" value="1"/>
</dbReference>